<proteinExistence type="predicted"/>
<evidence type="ECO:0000313" key="4">
    <source>
        <dbReference type="Proteomes" id="UP000738126"/>
    </source>
</evidence>
<evidence type="ECO:0000256" key="1">
    <source>
        <dbReference type="SAM" id="MobiDB-lite"/>
    </source>
</evidence>
<dbReference type="InterPro" id="IPR011723">
    <property type="entry name" value="Znf/thioredoxin_put"/>
</dbReference>
<feature type="region of interest" description="Disordered" evidence="1">
    <location>
        <begin position="48"/>
        <end position="69"/>
    </location>
</feature>
<evidence type="ECO:0000259" key="2">
    <source>
        <dbReference type="Pfam" id="PF13717"/>
    </source>
</evidence>
<dbReference type="Pfam" id="PF13717">
    <property type="entry name" value="Zn_ribbon_4"/>
    <property type="match status" value="1"/>
</dbReference>
<organism evidence="3 4">
    <name type="scientific">Halorhodospira neutriphila</name>
    <dbReference type="NCBI Taxonomy" id="168379"/>
    <lineage>
        <taxon>Bacteria</taxon>
        <taxon>Pseudomonadati</taxon>
        <taxon>Pseudomonadota</taxon>
        <taxon>Gammaproteobacteria</taxon>
        <taxon>Chromatiales</taxon>
        <taxon>Ectothiorhodospiraceae</taxon>
        <taxon>Halorhodospira</taxon>
    </lineage>
</organism>
<gene>
    <name evidence="3" type="ORF">CKO13_11050</name>
</gene>
<dbReference type="RefSeq" id="WP_200261021.1">
    <property type="nucleotide sequence ID" value="NZ_NRSH01000174.1"/>
</dbReference>
<keyword evidence="4" id="KW-1185">Reference proteome</keyword>
<comment type="caution">
    <text evidence="3">The sequence shown here is derived from an EMBL/GenBank/DDBJ whole genome shotgun (WGS) entry which is preliminary data.</text>
</comment>
<reference evidence="3 4" key="1">
    <citation type="journal article" date="2020" name="Microorganisms">
        <title>Osmotic Adaptation and Compatible Solute Biosynthesis of Phototrophic Bacteria as Revealed from Genome Analyses.</title>
        <authorList>
            <person name="Imhoff J.F."/>
            <person name="Rahn T."/>
            <person name="Kunzel S."/>
            <person name="Keller A."/>
            <person name="Neulinger S.C."/>
        </authorList>
    </citation>
    <scope>NUCLEOTIDE SEQUENCE [LARGE SCALE GENOMIC DNA]</scope>
    <source>
        <strain evidence="3 4">DSM 15116</strain>
    </source>
</reference>
<protein>
    <recommendedName>
        <fullName evidence="2">Zinc finger/thioredoxin putative domain-containing protein</fullName>
    </recommendedName>
</protein>
<evidence type="ECO:0000313" key="3">
    <source>
        <dbReference type="EMBL" id="MBK1727538.1"/>
    </source>
</evidence>
<feature type="domain" description="Zinc finger/thioredoxin putative" evidence="2">
    <location>
        <begin position="1"/>
        <end position="35"/>
    </location>
</feature>
<dbReference type="NCBIfam" id="TIGR02098">
    <property type="entry name" value="MJ0042_CXXC"/>
    <property type="match status" value="1"/>
</dbReference>
<sequence>MYTQCPSCGTVFAVQAWQLRKAAGWVSCGLCQVPFNALEALAEELPPGVDAPAAGAAPPADGPAPSSEA</sequence>
<feature type="non-terminal residue" evidence="3">
    <location>
        <position position="69"/>
    </location>
</feature>
<accession>A0ABS1E7N6</accession>
<name>A0ABS1E7N6_9GAMM</name>
<dbReference type="Proteomes" id="UP000738126">
    <property type="component" value="Unassembled WGS sequence"/>
</dbReference>
<dbReference type="EMBL" id="NRSH01000174">
    <property type="protein sequence ID" value="MBK1727538.1"/>
    <property type="molecule type" value="Genomic_DNA"/>
</dbReference>